<dbReference type="GO" id="GO:0016887">
    <property type="term" value="F:ATP hydrolysis activity"/>
    <property type="evidence" value="ECO:0007669"/>
    <property type="project" value="InterPro"/>
</dbReference>
<evidence type="ECO:0000256" key="3">
    <source>
        <dbReference type="ARBA" id="ARBA00022741"/>
    </source>
</evidence>
<dbReference type="InterPro" id="IPR003439">
    <property type="entry name" value="ABC_transporter-like_ATP-bd"/>
</dbReference>
<dbReference type="CDD" id="cd03219">
    <property type="entry name" value="ABC_Mj1267_LivG_branched"/>
    <property type="match status" value="1"/>
</dbReference>
<dbReference type="Pfam" id="PF00005">
    <property type="entry name" value="ABC_tran"/>
    <property type="match status" value="2"/>
</dbReference>
<protein>
    <submittedName>
        <fullName evidence="8">ABC transporter</fullName>
    </submittedName>
</protein>
<keyword evidence="3" id="KW-0547">Nucleotide-binding</keyword>
<dbReference type="PANTHER" id="PTHR43820">
    <property type="entry name" value="HIGH-AFFINITY BRANCHED-CHAIN AMINO ACID TRANSPORT ATP-BINDING PROTEIN LIVF"/>
    <property type="match status" value="1"/>
</dbReference>
<sequence length="574" mass="59951">MTSLAKDKPQPPTGATGRPLLRIRDLRVTYGDSVNALHGVDLDVPDGAIVAVLGNNGAGKSTLLRAISGTLALEGGRISGGSVEYDGNDITGNDPARIVRGGLVQVPEGRRIFAELTVDENLRAGGLATRDKVAKAEARERVFELFPRLQERTGQKGGLLSGGEQQMLAIGRALMSRPRLLLLDEPSLGLAPKVVEQIATIIGEINRQGTVVVLVEQNAAMALRIADEAVVLETGRVALSGRAADLAGSDEVRHRYLGIATTDDPEGTAPAAPAAGGSGLTKAPAADAEAAGPTSLPAGTRRAAAQRLSVQDVTVRFGGITALQDVSFTVEPGTTHAVIGPNGAGKSTCLNVLTGVYRATSGTVRYGDTELGGLRPHRIAQLGVARTFQNLALSAEATVERNLLVGRHRLTKAGMIATGLSLPSARRELAEQRARVREVAALVGLENDLDRLVHVLPYGTRKRVELARALCAEPDVLLLDEPVAGMNAGESAAMSQAIADLRGALGLTIVLVEHDMPFVMGLAESVTVLDFGRCIADGTPADIQRDPAVLQAYLGTVAAEEELSHDDDAGDPQP</sequence>
<dbReference type="EMBL" id="CP114014">
    <property type="protein sequence ID" value="XAY05235.1"/>
    <property type="molecule type" value="Genomic_DNA"/>
</dbReference>
<dbReference type="GO" id="GO:0015807">
    <property type="term" value="P:L-amino acid transport"/>
    <property type="evidence" value="ECO:0007669"/>
    <property type="project" value="TreeGrafter"/>
</dbReference>
<keyword evidence="5" id="KW-0029">Amino-acid transport</keyword>
<dbReference type="PROSITE" id="PS50893">
    <property type="entry name" value="ABC_TRANSPORTER_2"/>
    <property type="match status" value="2"/>
</dbReference>
<dbReference type="SUPFAM" id="SSF52540">
    <property type="entry name" value="P-loop containing nucleoside triphosphate hydrolases"/>
    <property type="match status" value="2"/>
</dbReference>
<dbReference type="AlphaFoldDB" id="A0AAU7AUF8"/>
<dbReference type="FunFam" id="3.40.50.300:FF:000421">
    <property type="entry name" value="Branched-chain amino acid ABC transporter ATP-binding protein"/>
    <property type="match status" value="1"/>
</dbReference>
<name>A0AAU7AUF8_9ACTN</name>
<feature type="region of interest" description="Disordered" evidence="6">
    <location>
        <begin position="260"/>
        <end position="298"/>
    </location>
</feature>
<evidence type="ECO:0000256" key="6">
    <source>
        <dbReference type="SAM" id="MobiDB-lite"/>
    </source>
</evidence>
<evidence type="ECO:0000256" key="2">
    <source>
        <dbReference type="ARBA" id="ARBA00022448"/>
    </source>
</evidence>
<comment type="similarity">
    <text evidence="1">Belongs to the ABC transporter superfamily.</text>
</comment>
<dbReference type="PROSITE" id="PS00211">
    <property type="entry name" value="ABC_TRANSPORTER_1"/>
    <property type="match status" value="1"/>
</dbReference>
<reference evidence="8" key="1">
    <citation type="submission" date="2022-12" db="EMBL/GenBank/DDBJ databases">
        <title>Paraconexibacter alkalitolerans sp. nov. and Baekduia alba sp. nov., isolated from soil and emended description of the genera Paraconexibacter (Chun et al., 2020) and Baekduia (An et al., 2020).</title>
        <authorList>
            <person name="Vieira S."/>
            <person name="Huber K.J."/>
            <person name="Geppert A."/>
            <person name="Wolf J."/>
            <person name="Neumann-Schaal M."/>
            <person name="Muesken M."/>
            <person name="Overmann J."/>
        </authorList>
    </citation>
    <scope>NUCLEOTIDE SEQUENCE</scope>
    <source>
        <strain evidence="8">AEG42_29</strain>
    </source>
</reference>
<dbReference type="GO" id="GO:0015658">
    <property type="term" value="F:branched-chain amino acid transmembrane transporter activity"/>
    <property type="evidence" value="ECO:0007669"/>
    <property type="project" value="TreeGrafter"/>
</dbReference>
<evidence type="ECO:0000256" key="1">
    <source>
        <dbReference type="ARBA" id="ARBA00005417"/>
    </source>
</evidence>
<keyword evidence="4" id="KW-0067">ATP-binding</keyword>
<dbReference type="InterPro" id="IPR027417">
    <property type="entry name" value="P-loop_NTPase"/>
</dbReference>
<organism evidence="8">
    <name type="scientific">Paraconexibacter sp. AEG42_29</name>
    <dbReference type="NCBI Taxonomy" id="2997339"/>
    <lineage>
        <taxon>Bacteria</taxon>
        <taxon>Bacillati</taxon>
        <taxon>Actinomycetota</taxon>
        <taxon>Thermoleophilia</taxon>
        <taxon>Solirubrobacterales</taxon>
        <taxon>Paraconexibacteraceae</taxon>
        <taxon>Paraconexibacter</taxon>
    </lineage>
</organism>
<dbReference type="SMART" id="SM00382">
    <property type="entry name" value="AAA"/>
    <property type="match status" value="2"/>
</dbReference>
<dbReference type="InterPro" id="IPR052156">
    <property type="entry name" value="BCAA_Transport_ATP-bd_LivF"/>
</dbReference>
<dbReference type="CDD" id="cd03224">
    <property type="entry name" value="ABC_TM1139_LivF_branched"/>
    <property type="match status" value="1"/>
</dbReference>
<gene>
    <name evidence="8" type="ORF">DSM112329_02080</name>
</gene>
<proteinExistence type="inferred from homology"/>
<evidence type="ECO:0000256" key="5">
    <source>
        <dbReference type="ARBA" id="ARBA00022970"/>
    </source>
</evidence>
<accession>A0AAU7AUF8</accession>
<evidence type="ECO:0000313" key="8">
    <source>
        <dbReference type="EMBL" id="XAY05235.1"/>
    </source>
</evidence>
<feature type="domain" description="ABC transporter" evidence="7">
    <location>
        <begin position="21"/>
        <end position="259"/>
    </location>
</feature>
<dbReference type="Pfam" id="PF12399">
    <property type="entry name" value="BCA_ABC_TP_C"/>
    <property type="match status" value="1"/>
</dbReference>
<dbReference type="InterPro" id="IPR017871">
    <property type="entry name" value="ABC_transporter-like_CS"/>
</dbReference>
<evidence type="ECO:0000256" key="4">
    <source>
        <dbReference type="ARBA" id="ARBA00022840"/>
    </source>
</evidence>
<evidence type="ECO:0000259" key="7">
    <source>
        <dbReference type="PROSITE" id="PS50893"/>
    </source>
</evidence>
<dbReference type="InterPro" id="IPR003593">
    <property type="entry name" value="AAA+_ATPase"/>
</dbReference>
<feature type="domain" description="ABC transporter" evidence="7">
    <location>
        <begin position="308"/>
        <end position="556"/>
    </location>
</feature>
<dbReference type="GO" id="GO:0005524">
    <property type="term" value="F:ATP binding"/>
    <property type="evidence" value="ECO:0007669"/>
    <property type="project" value="UniProtKB-KW"/>
</dbReference>
<dbReference type="PANTHER" id="PTHR43820:SF4">
    <property type="entry name" value="HIGH-AFFINITY BRANCHED-CHAIN AMINO ACID TRANSPORT ATP-BINDING PROTEIN LIVF"/>
    <property type="match status" value="1"/>
</dbReference>
<dbReference type="Gene3D" id="3.40.50.300">
    <property type="entry name" value="P-loop containing nucleotide triphosphate hydrolases"/>
    <property type="match status" value="2"/>
</dbReference>
<keyword evidence="2" id="KW-0813">Transport</keyword>
<dbReference type="KEGG" id="parq:DSM112329_02080"/>
<dbReference type="InterPro" id="IPR032823">
    <property type="entry name" value="BCA_ABC_TP_C"/>
</dbReference>